<dbReference type="AlphaFoldDB" id="A0A7K0CGA0"/>
<dbReference type="EMBL" id="WEGJ01000007">
    <property type="protein sequence ID" value="MQY12501.1"/>
    <property type="molecule type" value="Genomic_DNA"/>
</dbReference>
<evidence type="ECO:0008006" key="4">
    <source>
        <dbReference type="Google" id="ProtNLM"/>
    </source>
</evidence>
<sequence length="377" mass="41252">MGADAPTRERAVLDSAQVAGVRLYTRAPLTLSWLSRSVVPVARSMQDDGVPIVYLRRGWLHGTHVDIVARGSRQSEEGWRRIADRLDAGVLDPSTALSDEKYLAQAREFGRLEAVPPPYLPMREHGAVRFLTADDLVSAEPRLDRLRDIASNVMSGPLLRAIDDLAGRREDPAVRLAEAFTALADTHVLGAGYGVFSLRSHAEAFFAWAKPTADARPAFAKRLAAESARLRPVVEERLGDRPSPAAAAWRTAFAYCAGALDSSVADGTLSLELLDSITASQDRSAMGPPGAPEAVPTGDSPDSAFHRVVDESGVIADPPKWFASYRLLVNLFYQQLPLLTVSPMQRYYMCYAISELVDDVLGESWQNRLSRQRGDVR</sequence>
<name>A0A7K0CGA0_9ACTN</name>
<evidence type="ECO:0000313" key="3">
    <source>
        <dbReference type="Proteomes" id="UP000466345"/>
    </source>
</evidence>
<dbReference type="RefSeq" id="WP_228390022.1">
    <property type="nucleotide sequence ID" value="NZ_WEGJ01000007.1"/>
</dbReference>
<proteinExistence type="predicted"/>
<evidence type="ECO:0000313" key="2">
    <source>
        <dbReference type="EMBL" id="MQY12501.1"/>
    </source>
</evidence>
<reference evidence="2 3" key="1">
    <citation type="submission" date="2019-10" db="EMBL/GenBank/DDBJ databases">
        <title>Streptomyces smaragdinus sp. nov. and Streptomyces fabii sp. nov., isolated from the gut of fungus growing-termite Macrotermes natalensis.</title>
        <authorList>
            <person name="Schwitalla J."/>
            <person name="Benndorf R."/>
            <person name="Martin K."/>
            <person name="De Beer W."/>
            <person name="Kaster A.-K."/>
            <person name="Vollmers J."/>
            <person name="Poulsen M."/>
            <person name="Beemelmanns C."/>
        </authorList>
    </citation>
    <scope>NUCLEOTIDE SEQUENCE [LARGE SCALE GENOMIC DNA]</scope>
    <source>
        <strain evidence="2 3">RB5</strain>
    </source>
</reference>
<dbReference type="Proteomes" id="UP000466345">
    <property type="component" value="Unassembled WGS sequence"/>
</dbReference>
<protein>
    <recommendedName>
        <fullName evidence="4">Thiopeptide-type bacteriocin biosynthesis domain-containing protein</fullName>
    </recommendedName>
</protein>
<accession>A0A7K0CGA0</accession>
<organism evidence="2 3">
    <name type="scientific">Streptomyces smaragdinus</name>
    <dbReference type="NCBI Taxonomy" id="2585196"/>
    <lineage>
        <taxon>Bacteria</taxon>
        <taxon>Bacillati</taxon>
        <taxon>Actinomycetota</taxon>
        <taxon>Actinomycetes</taxon>
        <taxon>Kitasatosporales</taxon>
        <taxon>Streptomycetaceae</taxon>
        <taxon>Streptomyces</taxon>
    </lineage>
</organism>
<comment type="caution">
    <text evidence="2">The sequence shown here is derived from an EMBL/GenBank/DDBJ whole genome shotgun (WGS) entry which is preliminary data.</text>
</comment>
<gene>
    <name evidence="2" type="ORF">SRB5_26350</name>
</gene>
<feature type="region of interest" description="Disordered" evidence="1">
    <location>
        <begin position="281"/>
        <end position="303"/>
    </location>
</feature>
<evidence type="ECO:0000256" key="1">
    <source>
        <dbReference type="SAM" id="MobiDB-lite"/>
    </source>
</evidence>
<keyword evidence="3" id="KW-1185">Reference proteome</keyword>